<evidence type="ECO:0000313" key="2">
    <source>
        <dbReference type="EMBL" id="SLM89114.1"/>
    </source>
</evidence>
<organism evidence="2 3">
    <name type="scientific">Brevibacterium yomogidense</name>
    <dbReference type="NCBI Taxonomy" id="946573"/>
    <lineage>
        <taxon>Bacteria</taxon>
        <taxon>Bacillati</taxon>
        <taxon>Actinomycetota</taxon>
        <taxon>Actinomycetes</taxon>
        <taxon>Micrococcales</taxon>
        <taxon>Brevibacteriaceae</taxon>
        <taxon>Brevibacterium</taxon>
    </lineage>
</organism>
<gene>
    <name evidence="2" type="ORF">FM105_01165</name>
</gene>
<dbReference type="EMBL" id="FWFF01000001">
    <property type="protein sequence ID" value="SLM89114.1"/>
    <property type="molecule type" value="Genomic_DNA"/>
</dbReference>
<feature type="compositionally biased region" description="Basic and acidic residues" evidence="1">
    <location>
        <begin position="151"/>
        <end position="163"/>
    </location>
</feature>
<evidence type="ECO:0000256" key="1">
    <source>
        <dbReference type="SAM" id="MobiDB-lite"/>
    </source>
</evidence>
<sequence length="163" mass="18061">MMTSHGEHVLNTREHLHRMSVESRDPDRNRDSAMHQDAESGLRRDEEYRNAVPDHNRVRIAVAEGRIHPLAAETSGSRTIDRLNAGARLFLGDAEVDYAAAELYMEPDDGAIDAAGRAHGDRITRQGDGSHLVESMAPSPADDQADTEASEALRNRPDKPVWM</sequence>
<feature type="region of interest" description="Disordered" evidence="1">
    <location>
        <begin position="118"/>
        <end position="163"/>
    </location>
</feature>
<dbReference type="Proteomes" id="UP000196581">
    <property type="component" value="Unassembled WGS sequence"/>
</dbReference>
<reference evidence="3" key="1">
    <citation type="submission" date="2017-02" db="EMBL/GenBank/DDBJ databases">
        <authorList>
            <person name="Dridi B."/>
        </authorList>
    </citation>
    <scope>NUCLEOTIDE SEQUENCE [LARGE SCALE GENOMIC DNA]</scope>
    <source>
        <strain evidence="3">B Co 03.10</strain>
    </source>
</reference>
<evidence type="ECO:0000313" key="3">
    <source>
        <dbReference type="Proteomes" id="UP000196581"/>
    </source>
</evidence>
<feature type="region of interest" description="Disordered" evidence="1">
    <location>
        <begin position="1"/>
        <end position="46"/>
    </location>
</feature>
<proteinExistence type="predicted"/>
<dbReference type="RefSeq" id="WP_087003424.1">
    <property type="nucleotide sequence ID" value="NZ_FWFF01000001.1"/>
</dbReference>
<keyword evidence="3" id="KW-1185">Reference proteome</keyword>
<dbReference type="AlphaFoldDB" id="A0A1X6WUU5"/>
<protein>
    <submittedName>
        <fullName evidence="2">Uncharacterized protein</fullName>
    </submittedName>
</protein>
<name>A0A1X6WUU5_9MICO</name>
<accession>A0A1X6WUU5</accession>